<keyword evidence="7" id="KW-1185">Reference proteome</keyword>
<reference evidence="7" key="1">
    <citation type="journal article" date="2019" name="Int. J. Syst. Evol. Microbiol.">
        <title>The Global Catalogue of Microorganisms (GCM) 10K type strain sequencing project: providing services to taxonomists for standard genome sequencing and annotation.</title>
        <authorList>
            <consortium name="The Broad Institute Genomics Platform"/>
            <consortium name="The Broad Institute Genome Sequencing Center for Infectious Disease"/>
            <person name="Wu L."/>
            <person name="Ma J."/>
        </authorList>
    </citation>
    <scope>NUCLEOTIDE SEQUENCE [LARGE SCALE GENOMIC DNA]</scope>
    <source>
        <strain evidence="7">CCM 8702</strain>
    </source>
</reference>
<dbReference type="InterPro" id="IPR018062">
    <property type="entry name" value="HTH_AraC-typ_CS"/>
</dbReference>
<dbReference type="Gene3D" id="1.10.10.60">
    <property type="entry name" value="Homeodomain-like"/>
    <property type="match status" value="2"/>
</dbReference>
<keyword evidence="1" id="KW-0805">Transcription regulation</keyword>
<organism evidence="6 7">
    <name type="scientific">Saccharibacillus endophyticus</name>
    <dbReference type="NCBI Taxonomy" id="2060666"/>
    <lineage>
        <taxon>Bacteria</taxon>
        <taxon>Bacillati</taxon>
        <taxon>Bacillota</taxon>
        <taxon>Bacilli</taxon>
        <taxon>Bacillales</taxon>
        <taxon>Paenibacillaceae</taxon>
        <taxon>Saccharibacillus</taxon>
    </lineage>
</organism>
<sequence length="316" mass="35412">MSETTDESFTEVSKEVSDKPSVDVPQLNGLIRKHAQTDGVHSTMVPSLYLVRESEVSEPVARVNEISFCLIVQGEKEVWLGEQRFRYGPGHCIVASVELPVTGQVVQASAESPYLAFKIEFTPAEVLDVMNHANLKPIRDKKAKRAMFVGDAEKPLLDAAVRLGSLLDQPQHIPVLAPLFKKELLYWVLQGPHGDSLKQMAAEGSSARRIRTVIEHILANYDRTLPVEELARLANLGVSSLHRQFKEVTAMSPIQFQKQLRLQEARRLLLAESTDIAGIAFRVGYESQSQFSREYSRLFGSSPRADIRRMKERYGG</sequence>
<dbReference type="InterPro" id="IPR009057">
    <property type="entry name" value="Homeodomain-like_sf"/>
</dbReference>
<evidence type="ECO:0000256" key="2">
    <source>
        <dbReference type="ARBA" id="ARBA00023125"/>
    </source>
</evidence>
<evidence type="ECO:0000313" key="6">
    <source>
        <dbReference type="EMBL" id="GGH69473.1"/>
    </source>
</evidence>
<evidence type="ECO:0000256" key="3">
    <source>
        <dbReference type="ARBA" id="ARBA00023163"/>
    </source>
</evidence>
<evidence type="ECO:0000313" key="7">
    <source>
        <dbReference type="Proteomes" id="UP000605427"/>
    </source>
</evidence>
<protein>
    <submittedName>
        <fullName evidence="6">Transcriptional regulator</fullName>
    </submittedName>
</protein>
<dbReference type="RefSeq" id="WP_172238471.1">
    <property type="nucleotide sequence ID" value="NZ_BMDD01000001.1"/>
</dbReference>
<dbReference type="EMBL" id="BMDD01000001">
    <property type="protein sequence ID" value="GGH69473.1"/>
    <property type="molecule type" value="Genomic_DNA"/>
</dbReference>
<accession>A0ABQ1ZK09</accession>
<comment type="caution">
    <text evidence="6">The sequence shown here is derived from an EMBL/GenBank/DDBJ whole genome shotgun (WGS) entry which is preliminary data.</text>
</comment>
<keyword evidence="3" id="KW-0804">Transcription</keyword>
<dbReference type="InterPro" id="IPR009594">
    <property type="entry name" value="Tscrpt_reg_HTH_AraC_N"/>
</dbReference>
<dbReference type="PANTHER" id="PTHR43436">
    <property type="entry name" value="ARAC-FAMILY TRANSCRIPTIONAL REGULATOR"/>
    <property type="match status" value="1"/>
</dbReference>
<evidence type="ECO:0000259" key="5">
    <source>
        <dbReference type="PROSITE" id="PS01124"/>
    </source>
</evidence>
<dbReference type="SMART" id="SM00342">
    <property type="entry name" value="HTH_ARAC"/>
    <property type="match status" value="1"/>
</dbReference>
<dbReference type="PROSITE" id="PS01124">
    <property type="entry name" value="HTH_ARAC_FAMILY_2"/>
    <property type="match status" value="1"/>
</dbReference>
<evidence type="ECO:0000256" key="1">
    <source>
        <dbReference type="ARBA" id="ARBA00023015"/>
    </source>
</evidence>
<evidence type="ECO:0000256" key="4">
    <source>
        <dbReference type="SAM" id="MobiDB-lite"/>
    </source>
</evidence>
<proteinExistence type="predicted"/>
<feature type="compositionally biased region" description="Basic and acidic residues" evidence="4">
    <location>
        <begin position="12"/>
        <end position="21"/>
    </location>
</feature>
<feature type="region of interest" description="Disordered" evidence="4">
    <location>
        <begin position="1"/>
        <end position="21"/>
    </location>
</feature>
<dbReference type="PANTHER" id="PTHR43436:SF1">
    <property type="entry name" value="TRANSCRIPTIONAL REGULATORY PROTEIN"/>
    <property type="match status" value="1"/>
</dbReference>
<dbReference type="Pfam" id="PF06719">
    <property type="entry name" value="AraC_N"/>
    <property type="match status" value="1"/>
</dbReference>
<gene>
    <name evidence="6" type="ORF">GCM10007362_04570</name>
</gene>
<name>A0ABQ1ZK09_9BACL</name>
<keyword evidence="2" id="KW-0238">DNA-binding</keyword>
<dbReference type="Pfam" id="PF12833">
    <property type="entry name" value="HTH_18"/>
    <property type="match status" value="1"/>
</dbReference>
<dbReference type="InterPro" id="IPR018060">
    <property type="entry name" value="HTH_AraC"/>
</dbReference>
<dbReference type="PROSITE" id="PS00041">
    <property type="entry name" value="HTH_ARAC_FAMILY_1"/>
    <property type="match status" value="1"/>
</dbReference>
<dbReference type="SUPFAM" id="SSF46689">
    <property type="entry name" value="Homeodomain-like"/>
    <property type="match status" value="2"/>
</dbReference>
<feature type="domain" description="HTH araC/xylS-type" evidence="5">
    <location>
        <begin position="211"/>
        <end position="309"/>
    </location>
</feature>
<dbReference type="Proteomes" id="UP000605427">
    <property type="component" value="Unassembled WGS sequence"/>
</dbReference>